<reference evidence="1 2" key="1">
    <citation type="submission" date="2019-03" db="EMBL/GenBank/DDBJ databases">
        <title>Freshwater and sediment microbial communities from various areas in North America, analyzing microbe dynamics in response to fracking.</title>
        <authorList>
            <person name="Lamendella R."/>
        </authorList>
    </citation>
    <scope>NUCLEOTIDE SEQUENCE [LARGE SCALE GENOMIC DNA]</scope>
    <source>
        <strain evidence="1 2">114D</strain>
    </source>
</reference>
<evidence type="ECO:0000313" key="1">
    <source>
        <dbReference type="EMBL" id="TDO01394.1"/>
    </source>
</evidence>
<dbReference type="Proteomes" id="UP000294848">
    <property type="component" value="Unassembled WGS sequence"/>
</dbReference>
<evidence type="ECO:0000313" key="2">
    <source>
        <dbReference type="Proteomes" id="UP000294848"/>
    </source>
</evidence>
<protein>
    <submittedName>
        <fullName evidence="1">Uncharacterized protein</fullName>
    </submittedName>
</protein>
<dbReference type="AlphaFoldDB" id="A0A4R6H0R5"/>
<organism evidence="1 2">
    <name type="scientific">Sunxiuqinia elliptica</name>
    <dbReference type="NCBI Taxonomy" id="655355"/>
    <lineage>
        <taxon>Bacteria</taxon>
        <taxon>Pseudomonadati</taxon>
        <taxon>Bacteroidota</taxon>
        <taxon>Bacteroidia</taxon>
        <taxon>Marinilabiliales</taxon>
        <taxon>Prolixibacteraceae</taxon>
        <taxon>Sunxiuqinia</taxon>
    </lineage>
</organism>
<dbReference type="EMBL" id="SNWI01000005">
    <property type="protein sequence ID" value="TDO01394.1"/>
    <property type="molecule type" value="Genomic_DNA"/>
</dbReference>
<proteinExistence type="predicted"/>
<gene>
    <name evidence="1" type="ORF">DET52_105253</name>
</gene>
<comment type="caution">
    <text evidence="1">The sequence shown here is derived from an EMBL/GenBank/DDBJ whole genome shotgun (WGS) entry which is preliminary data.</text>
</comment>
<sequence>MLEKKNCHSFMMNDKIELEGKSFEITGLLPNRKVQVTNTENGRLTTLSPSDLLYNSLMDAKLEQINKSISNKPLKR</sequence>
<name>A0A4R6H0R5_9BACT</name>
<accession>A0A4R6H0R5</accession>